<keyword evidence="4" id="KW-0175">Coiled coil</keyword>
<proteinExistence type="inferred from homology"/>
<name>A0A6N9T5R7_9HYPH</name>
<dbReference type="InterPro" id="IPR018145">
    <property type="entry name" value="CagE_TrbE_VirB_cntrl_dom"/>
</dbReference>
<comment type="caution">
    <text evidence="7">The sequence shown here is derived from an EMBL/GenBank/DDBJ whole genome shotgun (WGS) entry which is preliminary data.</text>
</comment>
<dbReference type="AlphaFoldDB" id="A0A6N9T5R7"/>
<dbReference type="InterPro" id="IPR003593">
    <property type="entry name" value="AAA+_ATPase"/>
</dbReference>
<feature type="coiled-coil region" evidence="4">
    <location>
        <begin position="869"/>
        <end position="903"/>
    </location>
</feature>
<accession>A0A6N9T5R7</accession>
<dbReference type="InterPro" id="IPR014158">
    <property type="entry name" value="T4SS_VirB5"/>
</dbReference>
<dbReference type="CDD" id="cd14262">
    <property type="entry name" value="VirB5_like"/>
    <property type="match status" value="1"/>
</dbReference>
<dbReference type="InterPro" id="IPR027417">
    <property type="entry name" value="P-loop_NTPase"/>
</dbReference>
<dbReference type="EMBL" id="JAAAMG010000020">
    <property type="protein sequence ID" value="NDW06737.1"/>
    <property type="molecule type" value="Genomic_DNA"/>
</dbReference>
<dbReference type="SMART" id="SM00382">
    <property type="entry name" value="AAA"/>
    <property type="match status" value="1"/>
</dbReference>
<gene>
    <name evidence="7" type="ORF">GTK09_20165</name>
</gene>
<evidence type="ECO:0000259" key="6">
    <source>
        <dbReference type="SMART" id="SM00382"/>
    </source>
</evidence>
<evidence type="ECO:0000256" key="5">
    <source>
        <dbReference type="SAM" id="MobiDB-lite"/>
    </source>
</evidence>
<evidence type="ECO:0000256" key="1">
    <source>
        <dbReference type="ARBA" id="ARBA00006512"/>
    </source>
</evidence>
<evidence type="ECO:0000256" key="2">
    <source>
        <dbReference type="ARBA" id="ARBA00022741"/>
    </source>
</evidence>
<dbReference type="Pfam" id="PF07996">
    <property type="entry name" value="T4SS"/>
    <property type="match status" value="1"/>
</dbReference>
<sequence>MLDVERGHGRKAVEPRGFAGEHMLAKHLPYLVPVGDDVLMLRDGDVMASFMVEGIEALTAEQAAVGDLADAMGGGVAQSGSDVAFYVHRVSNPASVAMPPVEGQGFAAAVDRAWQADIRVMGLRTRRIMVTVIVRPMTLTSLWARITGGGKRDLMAMRERRIARLNEVVGHMMGALSAASPYRLSVSNGEWLGMLQACVSGIYRPLSPGAEFRPLADLMASSRVDFRDDTFIVFGNDAEETRFGAIFTYKKYPTETQAGVFDGLDLPHDTVVTHSFTPIEQFEALARVQRTARQMRAADDAARSLEIQLVDAADDLASGRISFGLHQASITVFARSEAELDEVASRVRSAGQRTGGVMVREDIGARSAYFAQHPGNHSYRARAAMISSANFADFAALHANGEGLEPGLVPWGAPITTFRTLGHEPYRFSFHLAGKPGERTVGHSLIVGRTGSGKTAAIAFLMAQAQRIEPRPRIIAFDKDRGLEMALRALGGSYSAVRMGEQTGFNPFRAEGDARGTAWLTDWLGALLSQDGDKLSPMQGEALAQMTASNADADPVLQTISHFRSQLRGVDDDGDLYTRLAQWDEGGRYDWLFGGTAEDPLHFANDVTGFDLTELLDVPAVRTAWLSYVFRRIERTIEDGRPTLVVLDEAWKLLDDPYFQSRLKDWMLTMRKKNVAVVMLTQRVSHIADSRAGNSILESIATTILFPNSRNTQTELAPLGLSDGETEFLMSSGSGNRYASIRSGDRSVFVDMDLGALGPLLTALVSGPGGENSPPTGEKIPASGRSFDHEHQDPPRPFAGRLDGRVRKLHRRKVALPGEDLRMGSDQPRECRSPMKRMIRTLAASIVVVSLGSIPAHAEGVPVIDGAAIAQFIKQLEQMQKDYENQLEQLTNLQDQLESMTGDKGIGGILNSATDQSAREAADSLSSIIDSAISGGGLSGNTSVISDRISELKDTFGLADLTQFLGSERTQDRALATQAGSGMAAVATAEDTYQRANASMDRVNGMIEDIDSNADLKASVDYNTRMLAEVAVLLNENLRVQAAIANTVGTDAISSARDRAAQRKFMTGAGSSEE</sequence>
<dbReference type="RefSeq" id="WP_163465229.1">
    <property type="nucleotide sequence ID" value="NZ_JAAAMG010000020.1"/>
</dbReference>
<comment type="similarity">
    <text evidence="1">Belongs to the TrbE/VirB4 family.</text>
</comment>
<dbReference type="InterPro" id="IPR023220">
    <property type="entry name" value="T4SS_VirB5-domain"/>
</dbReference>
<dbReference type="SUPFAM" id="SSF52540">
    <property type="entry name" value="P-loop containing nucleoside triphosphate hydrolases"/>
    <property type="match status" value="1"/>
</dbReference>
<evidence type="ECO:0000256" key="4">
    <source>
        <dbReference type="SAM" id="Coils"/>
    </source>
</evidence>
<dbReference type="Gene3D" id="1.10.8.730">
    <property type="match status" value="1"/>
</dbReference>
<keyword evidence="8" id="KW-1185">Reference proteome</keyword>
<dbReference type="PANTHER" id="PTHR30121">
    <property type="entry name" value="UNCHARACTERIZED PROTEIN YJGR-RELATED"/>
    <property type="match status" value="1"/>
</dbReference>
<evidence type="ECO:0000256" key="3">
    <source>
        <dbReference type="ARBA" id="ARBA00022840"/>
    </source>
</evidence>
<dbReference type="Proteomes" id="UP000469011">
    <property type="component" value="Unassembled WGS sequence"/>
</dbReference>
<dbReference type="InterPro" id="IPR051162">
    <property type="entry name" value="T4SS_component"/>
</dbReference>
<dbReference type="Pfam" id="PF03135">
    <property type="entry name" value="CagE_TrbE_VirB"/>
    <property type="match status" value="1"/>
</dbReference>
<evidence type="ECO:0000313" key="7">
    <source>
        <dbReference type="EMBL" id="NDW06737.1"/>
    </source>
</evidence>
<dbReference type="Gene3D" id="1.20.58.430">
    <property type="entry name" value="Type IV secretion system, VirB5-domain"/>
    <property type="match status" value="1"/>
</dbReference>
<dbReference type="Gene3D" id="3.40.50.300">
    <property type="entry name" value="P-loop containing nucleotide triphosphate hydrolases"/>
    <property type="match status" value="1"/>
</dbReference>
<protein>
    <recommendedName>
        <fullName evidence="6">AAA+ ATPase domain-containing protein</fullName>
    </recommendedName>
</protein>
<keyword evidence="3" id="KW-0067">ATP-binding</keyword>
<dbReference type="PANTHER" id="PTHR30121:SF12">
    <property type="entry name" value="TYPE IV SECRETION SYSTEM PROTEIN CAGE"/>
    <property type="match status" value="1"/>
</dbReference>
<feature type="region of interest" description="Disordered" evidence="5">
    <location>
        <begin position="766"/>
        <end position="800"/>
    </location>
</feature>
<reference evidence="7 8" key="1">
    <citation type="submission" date="2020-01" db="EMBL/GenBank/DDBJ databases">
        <title>Jiella pacifica sp. nov.</title>
        <authorList>
            <person name="Xue Z."/>
            <person name="Zhu S."/>
            <person name="Chen J."/>
            <person name="Yang J."/>
        </authorList>
    </citation>
    <scope>NUCLEOTIDE SEQUENCE [LARGE SCALE GENOMIC DNA]</scope>
    <source>
        <strain evidence="7 8">40Bstr34</strain>
    </source>
</reference>
<organism evidence="7 8">
    <name type="scientific">Jiella pacifica</name>
    <dbReference type="NCBI Taxonomy" id="2696469"/>
    <lineage>
        <taxon>Bacteria</taxon>
        <taxon>Pseudomonadati</taxon>
        <taxon>Pseudomonadota</taxon>
        <taxon>Alphaproteobacteria</taxon>
        <taxon>Hyphomicrobiales</taxon>
        <taxon>Aurantimonadaceae</taxon>
        <taxon>Jiella</taxon>
    </lineage>
</organism>
<dbReference type="SUPFAM" id="SSF101082">
    <property type="entry name" value="Typo IV secretion system protein TraC"/>
    <property type="match status" value="1"/>
</dbReference>
<feature type="domain" description="AAA+ ATPase" evidence="6">
    <location>
        <begin position="440"/>
        <end position="710"/>
    </location>
</feature>
<dbReference type="GO" id="GO:0005524">
    <property type="term" value="F:ATP binding"/>
    <property type="evidence" value="ECO:0007669"/>
    <property type="project" value="UniProtKB-KW"/>
</dbReference>
<evidence type="ECO:0000313" key="8">
    <source>
        <dbReference type="Proteomes" id="UP000469011"/>
    </source>
</evidence>
<keyword evidence="2" id="KW-0547">Nucleotide-binding</keyword>